<dbReference type="Pfam" id="PF00703">
    <property type="entry name" value="Glyco_hydro_2"/>
    <property type="match status" value="1"/>
</dbReference>
<evidence type="ECO:0000256" key="2">
    <source>
        <dbReference type="ARBA" id="ARBA00022801"/>
    </source>
</evidence>
<dbReference type="InterPro" id="IPR006103">
    <property type="entry name" value="Glyco_hydro_2_cat"/>
</dbReference>
<dbReference type="InterPro" id="IPR006101">
    <property type="entry name" value="Glyco_hydro_2"/>
</dbReference>
<dbReference type="PANTHER" id="PTHR42732">
    <property type="entry name" value="BETA-GALACTOSIDASE"/>
    <property type="match status" value="1"/>
</dbReference>
<evidence type="ECO:0000259" key="7">
    <source>
        <dbReference type="Pfam" id="PF22666"/>
    </source>
</evidence>
<feature type="domain" description="Beta-mannosidase-like galactose-binding" evidence="7">
    <location>
        <begin position="75"/>
        <end position="147"/>
    </location>
</feature>
<dbReference type="InterPro" id="IPR013783">
    <property type="entry name" value="Ig-like_fold"/>
</dbReference>
<evidence type="ECO:0000313" key="8">
    <source>
        <dbReference type="EMBL" id="HEB74156.1"/>
    </source>
</evidence>
<dbReference type="InterPro" id="IPR036156">
    <property type="entry name" value="Beta-gal/glucu_dom_sf"/>
</dbReference>
<accession>A0A7V1I465</accession>
<dbReference type="SUPFAM" id="SSF49303">
    <property type="entry name" value="beta-Galactosidase/glucuronidase domain"/>
    <property type="match status" value="2"/>
</dbReference>
<reference evidence="8" key="1">
    <citation type="journal article" date="2020" name="mSystems">
        <title>Genome- and Community-Level Interaction Insights into Carbon Utilization and Element Cycling Functions of Hydrothermarchaeota in Hydrothermal Sediment.</title>
        <authorList>
            <person name="Zhou Z."/>
            <person name="Liu Y."/>
            <person name="Xu W."/>
            <person name="Pan J."/>
            <person name="Luo Z.H."/>
            <person name="Li M."/>
        </authorList>
    </citation>
    <scope>NUCLEOTIDE SEQUENCE [LARGE SCALE GENOMIC DNA]</scope>
    <source>
        <strain evidence="8">HyVt-45</strain>
    </source>
</reference>
<dbReference type="Gene3D" id="3.20.20.80">
    <property type="entry name" value="Glycosidases"/>
    <property type="match status" value="1"/>
</dbReference>
<dbReference type="InterPro" id="IPR041447">
    <property type="entry name" value="Mannosidase_ig"/>
</dbReference>
<dbReference type="PANTHER" id="PTHR42732:SF1">
    <property type="entry name" value="BETA-MANNOSIDASE"/>
    <property type="match status" value="1"/>
</dbReference>
<comment type="similarity">
    <text evidence="1">Belongs to the glycosyl hydrolase 2 family.</text>
</comment>
<evidence type="ECO:0000256" key="3">
    <source>
        <dbReference type="ARBA" id="ARBA00023295"/>
    </source>
</evidence>
<dbReference type="AlphaFoldDB" id="A0A7V1I465"/>
<comment type="caution">
    <text evidence="8">The sequence shown here is derived from an EMBL/GenBank/DDBJ whole genome shotgun (WGS) entry which is preliminary data.</text>
</comment>
<name>A0A7V1I465_DESA2</name>
<dbReference type="InterPro" id="IPR054593">
    <property type="entry name" value="Beta-mannosidase-like_N2"/>
</dbReference>
<gene>
    <name evidence="8" type="ORF">ENJ03_02930</name>
</gene>
<dbReference type="EMBL" id="DRKW01000166">
    <property type="protein sequence ID" value="HEB74156.1"/>
    <property type="molecule type" value="Genomic_DNA"/>
</dbReference>
<dbReference type="Proteomes" id="UP000886268">
    <property type="component" value="Unassembled WGS sequence"/>
</dbReference>
<dbReference type="Pfam" id="PF02836">
    <property type="entry name" value="Glyco_hydro_2_C"/>
    <property type="match status" value="1"/>
</dbReference>
<keyword evidence="2 8" id="KW-0378">Hydrolase</keyword>
<evidence type="ECO:0000256" key="1">
    <source>
        <dbReference type="ARBA" id="ARBA00007401"/>
    </source>
</evidence>
<feature type="domain" description="Glycoside hydrolase family 2 catalytic" evidence="5">
    <location>
        <begin position="316"/>
        <end position="484"/>
    </location>
</feature>
<dbReference type="Pfam" id="PF22666">
    <property type="entry name" value="Glyco_hydro_2_N2"/>
    <property type="match status" value="1"/>
</dbReference>
<keyword evidence="3" id="KW-0326">Glycosidase</keyword>
<feature type="domain" description="Mannosidase Ig/CBM-like" evidence="6">
    <location>
        <begin position="639"/>
        <end position="692"/>
    </location>
</feature>
<proteinExistence type="inferred from homology"/>
<dbReference type="GO" id="GO:0005975">
    <property type="term" value="P:carbohydrate metabolic process"/>
    <property type="evidence" value="ECO:0007669"/>
    <property type="project" value="InterPro"/>
</dbReference>
<dbReference type="Gene3D" id="2.60.40.10">
    <property type="entry name" value="Immunoglobulins"/>
    <property type="match status" value="1"/>
</dbReference>
<evidence type="ECO:0000259" key="4">
    <source>
        <dbReference type="Pfam" id="PF00703"/>
    </source>
</evidence>
<dbReference type="InterPro" id="IPR017853">
    <property type="entry name" value="GH"/>
</dbReference>
<dbReference type="InterPro" id="IPR051913">
    <property type="entry name" value="GH2_Domain-Containing"/>
</dbReference>
<feature type="domain" description="Glycoside hydrolase family 2 immunoglobulin-like beta-sandwich" evidence="4">
    <location>
        <begin position="198"/>
        <end position="310"/>
    </location>
</feature>
<dbReference type="Gene3D" id="2.60.120.260">
    <property type="entry name" value="Galactose-binding domain-like"/>
    <property type="match status" value="1"/>
</dbReference>
<dbReference type="SUPFAM" id="SSF51445">
    <property type="entry name" value="(Trans)glycosidases"/>
    <property type="match status" value="1"/>
</dbReference>
<dbReference type="GO" id="GO:0004553">
    <property type="term" value="F:hydrolase activity, hydrolyzing O-glycosyl compounds"/>
    <property type="evidence" value="ECO:0007669"/>
    <property type="project" value="InterPro"/>
</dbReference>
<dbReference type="Pfam" id="PF17786">
    <property type="entry name" value="Mannosidase_ig"/>
    <property type="match status" value="1"/>
</dbReference>
<organism evidence="8">
    <name type="scientific">Desulfofervidus auxilii</name>
    <dbReference type="NCBI Taxonomy" id="1621989"/>
    <lineage>
        <taxon>Bacteria</taxon>
        <taxon>Pseudomonadati</taxon>
        <taxon>Thermodesulfobacteriota</taxon>
        <taxon>Candidatus Desulfofervidia</taxon>
        <taxon>Candidatus Desulfofervidales</taxon>
        <taxon>Candidatus Desulfofervidaceae</taxon>
        <taxon>Candidatus Desulfofervidus</taxon>
    </lineage>
</organism>
<dbReference type="InterPro" id="IPR008979">
    <property type="entry name" value="Galactose-bd-like_sf"/>
</dbReference>
<dbReference type="InterPro" id="IPR006102">
    <property type="entry name" value="Ig-like_GH2"/>
</dbReference>
<protein>
    <submittedName>
        <fullName evidence="8">Glycoside hydrolase family 2</fullName>
    </submittedName>
</protein>
<dbReference type="PRINTS" id="PR00132">
    <property type="entry name" value="GLHYDRLASE2"/>
</dbReference>
<evidence type="ECO:0000259" key="5">
    <source>
        <dbReference type="Pfam" id="PF02836"/>
    </source>
</evidence>
<dbReference type="SUPFAM" id="SSF49785">
    <property type="entry name" value="Galactose-binding domain-like"/>
    <property type="match status" value="1"/>
</dbReference>
<sequence length="717" mass="84339">MRKLAQIGVWIWIGLSASYALAYPDYISLNGLWRYKVMVKPTPLMQLYRFHGTEKTMKIPTNWYLAGIDHCGVVWFQRSFFLPPKYKGKRVFVEFKGIDYFADIWVNGKFVGSHEGYFQSFCFDITDFVLWTRKNTITIRVDSPFEPIGEYWSLRKTLIKGVLNHHDTRPGGAWSVKGQDKNSGGIWGDVNIVVYDKVRIKKVKITPVLKNKALAILKVKFVLEKFTDEDRFKICLCVLPFNFEGKSQTLQQEIEQKKKGKEYVFTIKVVNPKLWASWDYGAPNLYYLKAKVFSYPGHCLFTKKYVFGIRSIKVDKNGFWYLNGKRIFLRGTNYISSCWLAEMTKKRFLKDLQMMKEANINIIRVHAHIEPEMFYQLADEMGIMVWQDFALQWGYSDDKEFRAEAVKQAREMVNQLYNHPSIVAWCGHNEPPWDAWWMKYKYDDYEPQQNKILDESIYAALKEEDQTRYVKAISATEEHPWYGWYSGTYQDYARPSKTPLVAEFGAQALPDLVSLLKIIPLKTLFPKSEKDWQIWEYHNFQRHETFDLAKVPMGNDILAFIANTQNYQAKLIKYAAENLRLQKFHPLGAIFQFMFRETWPSINWGIVDYYQAPKKAYFSLKHAYQPLLPIARLQEKHKEIEIFVVNDLLQTFNLQVKWVVFDKDNKILALGEKAVNIKENSLQKVDTVKVRNGEKKVIVNLYKNGRLVSFNSYKWAF</sequence>
<evidence type="ECO:0000259" key="6">
    <source>
        <dbReference type="Pfam" id="PF17786"/>
    </source>
</evidence>